<protein>
    <recommendedName>
        <fullName evidence="4">DUF3471 domain-containing protein</fullName>
    </recommendedName>
</protein>
<sequence>MTRMPSGLLALALLSLPLAPVITNAAPPSAAATSAAASPERPVPDNYRLLGTLGPYPIGATLSVLPNQSLSGAHYFYMNKLVDIPLSGQFTGEQLTLSEPGGGHFTLHLEAKDKKAPHPLTLQTSTALVGTWTNSAKTYPVTLTLSAIDSGAPGTQYQDVTNASPAAFEAMVQRFLHSVLSGDKAETAKLISWPLRFNGDHPLTLKTPQDLFASWSHIFTPCMRTHLQNSVPHDMFVHNSLAMVDGGTVWFDANGATAINSVTCPHHP</sequence>
<comment type="caution">
    <text evidence="2">The sequence shown here is derived from an EMBL/GenBank/DDBJ whole genome shotgun (WGS) entry which is preliminary data.</text>
</comment>
<dbReference type="OrthoDB" id="7224468at2"/>
<accession>A0A4Y3TMR8</accession>
<reference evidence="2 3" key="1">
    <citation type="submission" date="2019-06" db="EMBL/GenBank/DDBJ databases">
        <title>Whole genome shotgun sequence of Acetobacter orleanensis NBRC 13752.</title>
        <authorList>
            <person name="Hosoyama A."/>
            <person name="Uohara A."/>
            <person name="Ohji S."/>
            <person name="Ichikawa N."/>
        </authorList>
    </citation>
    <scope>NUCLEOTIDE SEQUENCE [LARGE SCALE GENOMIC DNA]</scope>
    <source>
        <strain evidence="2 3">NBRC 13752</strain>
    </source>
</reference>
<dbReference type="EMBL" id="BJMU01000002">
    <property type="protein sequence ID" value="GEB82260.1"/>
    <property type="molecule type" value="Genomic_DNA"/>
</dbReference>
<keyword evidence="1" id="KW-0732">Signal</keyword>
<dbReference type="RefSeq" id="WP_048835872.1">
    <property type="nucleotide sequence ID" value="NZ_BJMU01000002.1"/>
</dbReference>
<evidence type="ECO:0000313" key="3">
    <source>
        <dbReference type="Proteomes" id="UP000317617"/>
    </source>
</evidence>
<name>A0A4Y3TMR8_9PROT</name>
<organism evidence="2 3">
    <name type="scientific">Acetobacter orleanensis</name>
    <dbReference type="NCBI Taxonomy" id="104099"/>
    <lineage>
        <taxon>Bacteria</taxon>
        <taxon>Pseudomonadati</taxon>
        <taxon>Pseudomonadota</taxon>
        <taxon>Alphaproteobacteria</taxon>
        <taxon>Acetobacterales</taxon>
        <taxon>Acetobacteraceae</taxon>
        <taxon>Acetobacter</taxon>
    </lineage>
</organism>
<gene>
    <name evidence="2" type="ORF">AOR01nite_07370</name>
</gene>
<keyword evidence="3" id="KW-1185">Reference proteome</keyword>
<feature type="signal peptide" evidence="1">
    <location>
        <begin position="1"/>
        <end position="25"/>
    </location>
</feature>
<proteinExistence type="predicted"/>
<evidence type="ECO:0000256" key="1">
    <source>
        <dbReference type="SAM" id="SignalP"/>
    </source>
</evidence>
<evidence type="ECO:0000313" key="2">
    <source>
        <dbReference type="EMBL" id="GEB82260.1"/>
    </source>
</evidence>
<dbReference type="Proteomes" id="UP000317617">
    <property type="component" value="Unassembled WGS sequence"/>
</dbReference>
<evidence type="ECO:0008006" key="4">
    <source>
        <dbReference type="Google" id="ProtNLM"/>
    </source>
</evidence>
<feature type="chain" id="PRO_5021346265" description="DUF3471 domain-containing protein" evidence="1">
    <location>
        <begin position="26"/>
        <end position="268"/>
    </location>
</feature>
<dbReference type="STRING" id="104099.AD949_04835"/>
<dbReference type="AlphaFoldDB" id="A0A4Y3TMR8"/>